<feature type="compositionally biased region" description="Basic and acidic residues" evidence="1">
    <location>
        <begin position="1"/>
        <end position="14"/>
    </location>
</feature>
<gene>
    <name evidence="2" type="ORF">SUNI508_13974</name>
</gene>
<dbReference type="EMBL" id="JARVKF010000066">
    <property type="protein sequence ID" value="KAK9423680.1"/>
    <property type="molecule type" value="Genomic_DNA"/>
</dbReference>
<protein>
    <submittedName>
        <fullName evidence="2">Uncharacterized protein</fullName>
    </submittedName>
</protein>
<proteinExistence type="predicted"/>
<name>A0ABR2V9U9_9PEZI</name>
<evidence type="ECO:0000313" key="2">
    <source>
        <dbReference type="EMBL" id="KAK9423680.1"/>
    </source>
</evidence>
<keyword evidence="3" id="KW-1185">Reference proteome</keyword>
<organism evidence="2 3">
    <name type="scientific">Seiridium unicorne</name>
    <dbReference type="NCBI Taxonomy" id="138068"/>
    <lineage>
        <taxon>Eukaryota</taxon>
        <taxon>Fungi</taxon>
        <taxon>Dikarya</taxon>
        <taxon>Ascomycota</taxon>
        <taxon>Pezizomycotina</taxon>
        <taxon>Sordariomycetes</taxon>
        <taxon>Xylariomycetidae</taxon>
        <taxon>Amphisphaeriales</taxon>
        <taxon>Sporocadaceae</taxon>
        <taxon>Seiridium</taxon>
    </lineage>
</organism>
<accession>A0ABR2V9U9</accession>
<comment type="caution">
    <text evidence="2">The sequence shown here is derived from an EMBL/GenBank/DDBJ whole genome shotgun (WGS) entry which is preliminary data.</text>
</comment>
<sequence>MTRTIANEKSDHGHQAKSKSPANAPPTMDLSRSRDLGFPRTDQLVCASWKDGAQTAWPDPEGAQAPKGAETMALRISSGYAEPNMARPFDIDVAGPMLASTRANTNTM</sequence>
<evidence type="ECO:0000313" key="3">
    <source>
        <dbReference type="Proteomes" id="UP001408356"/>
    </source>
</evidence>
<evidence type="ECO:0000256" key="1">
    <source>
        <dbReference type="SAM" id="MobiDB-lite"/>
    </source>
</evidence>
<reference evidence="2 3" key="1">
    <citation type="journal article" date="2024" name="J. Plant Pathol.">
        <title>Sequence and assembly of the genome of Seiridium unicorne, isolate CBS 538.82, causal agent of cypress canker disease.</title>
        <authorList>
            <person name="Scali E."/>
            <person name="Rocca G.D."/>
            <person name="Danti R."/>
            <person name="Garbelotto M."/>
            <person name="Barberini S."/>
            <person name="Baroncelli R."/>
            <person name="Emiliani G."/>
        </authorList>
    </citation>
    <scope>NUCLEOTIDE SEQUENCE [LARGE SCALE GENOMIC DNA]</scope>
    <source>
        <strain evidence="2 3">BM-138-508</strain>
    </source>
</reference>
<dbReference type="Proteomes" id="UP001408356">
    <property type="component" value="Unassembled WGS sequence"/>
</dbReference>
<feature type="region of interest" description="Disordered" evidence="1">
    <location>
        <begin position="1"/>
        <end position="37"/>
    </location>
</feature>